<evidence type="ECO:0000313" key="4">
    <source>
        <dbReference type="Ensembl" id="ENSTMTP00000002489.1"/>
    </source>
</evidence>
<reference evidence="4" key="1">
    <citation type="submission" date="2025-08" db="UniProtKB">
        <authorList>
            <consortium name="Ensembl"/>
        </authorList>
    </citation>
    <scope>IDENTIFICATION</scope>
</reference>
<dbReference type="InterPro" id="IPR000592">
    <property type="entry name" value="Ribosomal_eS27"/>
</dbReference>
<dbReference type="GeneTree" id="ENSGT01110000269167"/>
<evidence type="ECO:0000313" key="5">
    <source>
        <dbReference type="Proteomes" id="UP000472274"/>
    </source>
</evidence>
<protein>
    <submittedName>
        <fullName evidence="4">Uncharacterized protein</fullName>
    </submittedName>
</protein>
<evidence type="ECO:0000256" key="3">
    <source>
        <dbReference type="ARBA" id="ARBA00023274"/>
    </source>
</evidence>
<keyword evidence="5" id="KW-1185">Reference proteome</keyword>
<evidence type="ECO:0000256" key="2">
    <source>
        <dbReference type="ARBA" id="ARBA00022980"/>
    </source>
</evidence>
<dbReference type="Proteomes" id="UP000472274">
    <property type="component" value="Unplaced"/>
</dbReference>
<dbReference type="InParanoid" id="A0A674I3Q7"/>
<name>A0A674I3Q7_9SAUR</name>
<keyword evidence="3" id="KW-0687">Ribonucleoprotein</keyword>
<accession>A0A674I3Q7</accession>
<reference evidence="4" key="2">
    <citation type="submission" date="2025-09" db="UniProtKB">
        <authorList>
            <consortium name="Ensembl"/>
        </authorList>
    </citation>
    <scope>IDENTIFICATION</scope>
</reference>
<dbReference type="InterPro" id="IPR023407">
    <property type="entry name" value="Ribosomal_eS27_Zn-bd_dom_sf"/>
</dbReference>
<dbReference type="GO" id="GO:0003735">
    <property type="term" value="F:structural constituent of ribosome"/>
    <property type="evidence" value="ECO:0007669"/>
    <property type="project" value="InterPro"/>
</dbReference>
<keyword evidence="2" id="KW-0689">Ribosomal protein</keyword>
<dbReference type="PANTHER" id="PTHR11594">
    <property type="entry name" value="40S RIBOSOMAL PROTEIN S27"/>
    <property type="match status" value="1"/>
</dbReference>
<dbReference type="GO" id="GO:0005840">
    <property type="term" value="C:ribosome"/>
    <property type="evidence" value="ECO:0007669"/>
    <property type="project" value="UniProtKB-KW"/>
</dbReference>
<keyword evidence="1" id="KW-0862">Zinc</keyword>
<organism evidence="4 5">
    <name type="scientific">Terrapene triunguis</name>
    <name type="common">Three-toed box turtle</name>
    <dbReference type="NCBI Taxonomy" id="2587831"/>
    <lineage>
        <taxon>Eukaryota</taxon>
        <taxon>Metazoa</taxon>
        <taxon>Chordata</taxon>
        <taxon>Craniata</taxon>
        <taxon>Vertebrata</taxon>
        <taxon>Euteleostomi</taxon>
        <taxon>Archelosauria</taxon>
        <taxon>Testudinata</taxon>
        <taxon>Testudines</taxon>
        <taxon>Cryptodira</taxon>
        <taxon>Durocryptodira</taxon>
        <taxon>Testudinoidea</taxon>
        <taxon>Emydidae</taxon>
        <taxon>Terrapene</taxon>
    </lineage>
</organism>
<dbReference type="GO" id="GO:0006412">
    <property type="term" value="P:translation"/>
    <property type="evidence" value="ECO:0007669"/>
    <property type="project" value="InterPro"/>
</dbReference>
<dbReference type="Ensembl" id="ENSTMTT00000002580.1">
    <property type="protein sequence ID" value="ENSTMTP00000002489.1"/>
    <property type="gene ID" value="ENSTMTG00000001938.1"/>
</dbReference>
<sequence>MTTPKDHFDVPLVKDLLHSSPEEEKWKHRKKRLVQSPNSYFMDVNSSPPLAGLAVARFKCRRDNNLLSSFQAQWGLIENTIERICVQVPGPSTACNSSKLQFQGKSCLTPYWSADRLLREFSCQHLTLY</sequence>
<dbReference type="GO" id="GO:1990904">
    <property type="term" value="C:ribonucleoprotein complex"/>
    <property type="evidence" value="ECO:0007669"/>
    <property type="project" value="UniProtKB-KW"/>
</dbReference>
<dbReference type="AlphaFoldDB" id="A0A674I3Q7"/>
<dbReference type="Gene3D" id="2.20.25.100">
    <property type="entry name" value="Zn-binding ribosomal proteins"/>
    <property type="match status" value="1"/>
</dbReference>
<evidence type="ECO:0000256" key="1">
    <source>
        <dbReference type="ARBA" id="ARBA00022833"/>
    </source>
</evidence>
<proteinExistence type="predicted"/>